<comment type="similarity">
    <text evidence="8 9">Belongs to the TRAP transporter small permease family.</text>
</comment>
<evidence type="ECO:0000313" key="12">
    <source>
        <dbReference type="Proteomes" id="UP001500975"/>
    </source>
</evidence>
<evidence type="ECO:0000256" key="7">
    <source>
        <dbReference type="ARBA" id="ARBA00023136"/>
    </source>
</evidence>
<dbReference type="PANTHER" id="PTHR35011:SF2">
    <property type="entry name" value="2,3-DIKETO-L-GULONATE TRAP TRANSPORTER SMALL PERMEASE PROTEIN YIAM"/>
    <property type="match status" value="1"/>
</dbReference>
<evidence type="ECO:0000256" key="2">
    <source>
        <dbReference type="ARBA" id="ARBA00022448"/>
    </source>
</evidence>
<evidence type="ECO:0000256" key="3">
    <source>
        <dbReference type="ARBA" id="ARBA00022475"/>
    </source>
</evidence>
<dbReference type="Pfam" id="PF04290">
    <property type="entry name" value="DctQ"/>
    <property type="match status" value="1"/>
</dbReference>
<comment type="function">
    <text evidence="9">Part of the tripartite ATP-independent periplasmic (TRAP) transport system.</text>
</comment>
<comment type="caution">
    <text evidence="11">The sequence shown here is derived from an EMBL/GenBank/DDBJ whole genome shotgun (WGS) entry which is preliminary data.</text>
</comment>
<evidence type="ECO:0000256" key="5">
    <source>
        <dbReference type="ARBA" id="ARBA00022692"/>
    </source>
</evidence>
<keyword evidence="6 9" id="KW-1133">Transmembrane helix</keyword>
<dbReference type="PANTHER" id="PTHR35011">
    <property type="entry name" value="2,3-DIKETO-L-GULONATE TRAP TRANSPORTER SMALL PERMEASE PROTEIN YIAM"/>
    <property type="match status" value="1"/>
</dbReference>
<dbReference type="InterPro" id="IPR007387">
    <property type="entry name" value="TRAP_DctQ"/>
</dbReference>
<keyword evidence="4 9" id="KW-0997">Cell inner membrane</keyword>
<keyword evidence="12" id="KW-1185">Reference proteome</keyword>
<evidence type="ECO:0000259" key="10">
    <source>
        <dbReference type="Pfam" id="PF04290"/>
    </source>
</evidence>
<feature type="transmembrane region" description="Helical" evidence="9">
    <location>
        <begin position="140"/>
        <end position="161"/>
    </location>
</feature>
<keyword evidence="7 9" id="KW-0472">Membrane</keyword>
<proteinExistence type="inferred from homology"/>
<accession>A0ABP8I0U7</accession>
<evidence type="ECO:0000313" key="11">
    <source>
        <dbReference type="EMBL" id="GAA4349045.1"/>
    </source>
</evidence>
<organism evidence="11 12">
    <name type="scientific">Variovorax defluvii</name>
    <dbReference type="NCBI Taxonomy" id="913761"/>
    <lineage>
        <taxon>Bacteria</taxon>
        <taxon>Pseudomonadati</taxon>
        <taxon>Pseudomonadota</taxon>
        <taxon>Betaproteobacteria</taxon>
        <taxon>Burkholderiales</taxon>
        <taxon>Comamonadaceae</taxon>
        <taxon>Variovorax</taxon>
    </lineage>
</organism>
<evidence type="ECO:0000256" key="1">
    <source>
        <dbReference type="ARBA" id="ARBA00004429"/>
    </source>
</evidence>
<feature type="domain" description="Tripartite ATP-independent periplasmic transporters DctQ component" evidence="10">
    <location>
        <begin position="39"/>
        <end position="168"/>
    </location>
</feature>
<sequence>MAIPIGEMQPAREARRPSRILKLALFIPECLSAATLGLLVLFLVISVVSRYAIDVGLPWSDELARLLFAWIVLVGFAIAVRHRANVGVDWLVNKLPRRGRLAVAMVQDFIVLAFSMFFTWEAWVTVGFSMMQRMPALDITIAWMYGSALAGGVLMIIYALANFIDTLQGRIPVSHIEAEMMRAE</sequence>
<evidence type="ECO:0000256" key="4">
    <source>
        <dbReference type="ARBA" id="ARBA00022519"/>
    </source>
</evidence>
<keyword evidence="3" id="KW-1003">Cell membrane</keyword>
<evidence type="ECO:0000256" key="6">
    <source>
        <dbReference type="ARBA" id="ARBA00022989"/>
    </source>
</evidence>
<keyword evidence="2 9" id="KW-0813">Transport</keyword>
<comment type="subcellular location">
    <subcellularLocation>
        <location evidence="1 9">Cell inner membrane</location>
        <topology evidence="1 9">Multi-pass membrane protein</topology>
    </subcellularLocation>
</comment>
<dbReference type="InterPro" id="IPR055348">
    <property type="entry name" value="DctQ"/>
</dbReference>
<comment type="subunit">
    <text evidence="9">The complex comprises the extracytoplasmic solute receptor protein and the two transmembrane proteins.</text>
</comment>
<evidence type="ECO:0000256" key="8">
    <source>
        <dbReference type="ARBA" id="ARBA00038436"/>
    </source>
</evidence>
<feature type="transmembrane region" description="Helical" evidence="9">
    <location>
        <begin position="63"/>
        <end position="80"/>
    </location>
</feature>
<evidence type="ECO:0000256" key="9">
    <source>
        <dbReference type="RuleBase" id="RU369079"/>
    </source>
</evidence>
<gene>
    <name evidence="11" type="ORF">GCM10023165_35450</name>
</gene>
<name>A0ABP8I0U7_9BURK</name>
<protein>
    <recommendedName>
        <fullName evidence="9">TRAP transporter small permease protein</fullName>
    </recommendedName>
</protein>
<reference evidence="12" key="1">
    <citation type="journal article" date="2019" name="Int. J. Syst. Evol. Microbiol.">
        <title>The Global Catalogue of Microorganisms (GCM) 10K type strain sequencing project: providing services to taxonomists for standard genome sequencing and annotation.</title>
        <authorList>
            <consortium name="The Broad Institute Genomics Platform"/>
            <consortium name="The Broad Institute Genome Sequencing Center for Infectious Disease"/>
            <person name="Wu L."/>
            <person name="Ma J."/>
        </authorList>
    </citation>
    <scope>NUCLEOTIDE SEQUENCE [LARGE SCALE GENOMIC DNA]</scope>
    <source>
        <strain evidence="12">JCM 17804</strain>
    </source>
</reference>
<dbReference type="Proteomes" id="UP001500975">
    <property type="component" value="Unassembled WGS sequence"/>
</dbReference>
<keyword evidence="5 9" id="KW-0812">Transmembrane</keyword>
<feature type="transmembrane region" description="Helical" evidence="9">
    <location>
        <begin position="20"/>
        <end position="43"/>
    </location>
</feature>
<dbReference type="EMBL" id="BAABGJ010000058">
    <property type="protein sequence ID" value="GAA4349045.1"/>
    <property type="molecule type" value="Genomic_DNA"/>
</dbReference>
<dbReference type="RefSeq" id="WP_345539567.1">
    <property type="nucleotide sequence ID" value="NZ_BAABGJ010000058.1"/>
</dbReference>
<feature type="transmembrane region" description="Helical" evidence="9">
    <location>
        <begin position="101"/>
        <end position="120"/>
    </location>
</feature>